<dbReference type="Pfam" id="PF12146">
    <property type="entry name" value="Hydrolase_4"/>
    <property type="match status" value="1"/>
</dbReference>
<sequence length="403" mass="44206">MLDIAYPSALGLVALGVLGFYSRKRYIARCRIRVVLADAKASAMVRHTESEGVVTLHDVLHAECPSLTNPELAYMVPTPFLATGLLQTIYAAVQVRQRNTESDIAYEREMLVMADAGTVSIDWLVDASLDNRDAPIVLMMAGVGGSSREYRVRALAKALACSPAKLRVAVVNHRGAARTPITSPRPYDSGFTEDFRTTVKHIRAANPHSKLVGIGYSMGANILTKYIGEEGTKCMLACAVAVCCPFDVGVSSTAVNESNLLNNHVFQPMVMRILMRAIKRASHLPLDPTWNLDVERIKKATRLNELEKEIMVKICGNKDVDEYYDMASSTHHVDNIDIPFLAINSLDDRITPSIGIPTDKFKTNPNIALALVPHGGHLGFLTGVPPRIWFIQPIIEFVSAVVK</sequence>
<dbReference type="InterPro" id="IPR022742">
    <property type="entry name" value="Hydrolase_4"/>
</dbReference>
<keyword evidence="3" id="KW-0472">Membrane</keyword>
<evidence type="ECO:0000256" key="2">
    <source>
        <dbReference type="PIRSR" id="PIRSR005211-1"/>
    </source>
</evidence>
<dbReference type="PIRSF" id="PIRSF005211">
    <property type="entry name" value="Ab_hydro_YheT"/>
    <property type="match status" value="1"/>
</dbReference>
<name>A0A9W7Y810_9FUNG</name>
<comment type="caution">
    <text evidence="5">The sequence shown here is derived from an EMBL/GenBank/DDBJ whole genome shotgun (WGS) entry which is preliminary data.</text>
</comment>
<accession>A0A9W7Y810</accession>
<dbReference type="InterPro" id="IPR050960">
    <property type="entry name" value="AB_hydrolase_4_sf"/>
</dbReference>
<feature type="domain" description="Serine aminopeptidase S33" evidence="4">
    <location>
        <begin position="136"/>
        <end position="352"/>
    </location>
</feature>
<dbReference type="Proteomes" id="UP001143981">
    <property type="component" value="Unassembled WGS sequence"/>
</dbReference>
<dbReference type="SUPFAM" id="SSF53474">
    <property type="entry name" value="alpha/beta-Hydrolases"/>
    <property type="match status" value="1"/>
</dbReference>
<feature type="transmembrane region" description="Helical" evidence="3">
    <location>
        <begin position="6"/>
        <end position="23"/>
    </location>
</feature>
<evidence type="ECO:0000259" key="4">
    <source>
        <dbReference type="Pfam" id="PF12146"/>
    </source>
</evidence>
<dbReference type="InterPro" id="IPR012020">
    <property type="entry name" value="ABHD4"/>
</dbReference>
<proteinExistence type="inferred from homology"/>
<dbReference type="OrthoDB" id="5954035at2759"/>
<keyword evidence="3" id="KW-1133">Transmembrane helix</keyword>
<reference evidence="5" key="1">
    <citation type="submission" date="2022-07" db="EMBL/GenBank/DDBJ databases">
        <title>Phylogenomic reconstructions and comparative analyses of Kickxellomycotina fungi.</title>
        <authorList>
            <person name="Reynolds N.K."/>
            <person name="Stajich J.E."/>
            <person name="Barry K."/>
            <person name="Grigoriev I.V."/>
            <person name="Crous P."/>
            <person name="Smith M.E."/>
        </authorList>
    </citation>
    <scope>NUCLEOTIDE SEQUENCE</scope>
    <source>
        <strain evidence="5">BCRC 34381</strain>
    </source>
</reference>
<feature type="active site" description="Charge relay system" evidence="2">
    <location>
        <position position="348"/>
    </location>
</feature>
<comment type="similarity">
    <text evidence="1">Belongs to the AB hydrolase superfamily. AB hydrolase 4 family.</text>
</comment>
<gene>
    <name evidence="5" type="ORF">LPJ61_004745</name>
</gene>
<keyword evidence="3" id="KW-0812">Transmembrane</keyword>
<dbReference type="GO" id="GO:0051793">
    <property type="term" value="P:medium-chain fatty acid catabolic process"/>
    <property type="evidence" value="ECO:0007669"/>
    <property type="project" value="TreeGrafter"/>
</dbReference>
<dbReference type="GO" id="GO:0047372">
    <property type="term" value="F:monoacylglycerol lipase activity"/>
    <property type="evidence" value="ECO:0007669"/>
    <property type="project" value="TreeGrafter"/>
</dbReference>
<dbReference type="EMBL" id="JANBOI010001212">
    <property type="protein sequence ID" value="KAJ1727128.1"/>
    <property type="molecule type" value="Genomic_DNA"/>
</dbReference>
<evidence type="ECO:0000313" key="5">
    <source>
        <dbReference type="EMBL" id="KAJ1727128.1"/>
    </source>
</evidence>
<dbReference type="GO" id="GO:0008126">
    <property type="term" value="F:acetylesterase activity"/>
    <property type="evidence" value="ECO:0007669"/>
    <property type="project" value="TreeGrafter"/>
</dbReference>
<dbReference type="PANTHER" id="PTHR10794:SF63">
    <property type="entry name" value="ALPHA_BETA HYDROLASE 1, ISOFORM A"/>
    <property type="match status" value="1"/>
</dbReference>
<feature type="active site" description="Charge relay system" evidence="2">
    <location>
        <position position="217"/>
    </location>
</feature>
<organism evidence="5 6">
    <name type="scientific">Coemansia biformis</name>
    <dbReference type="NCBI Taxonomy" id="1286918"/>
    <lineage>
        <taxon>Eukaryota</taxon>
        <taxon>Fungi</taxon>
        <taxon>Fungi incertae sedis</taxon>
        <taxon>Zoopagomycota</taxon>
        <taxon>Kickxellomycotina</taxon>
        <taxon>Kickxellomycetes</taxon>
        <taxon>Kickxellales</taxon>
        <taxon>Kickxellaceae</taxon>
        <taxon>Coemansia</taxon>
    </lineage>
</organism>
<feature type="active site" description="Charge relay system" evidence="2">
    <location>
        <position position="377"/>
    </location>
</feature>
<evidence type="ECO:0000313" key="6">
    <source>
        <dbReference type="Proteomes" id="UP001143981"/>
    </source>
</evidence>
<protein>
    <recommendedName>
        <fullName evidence="4">Serine aminopeptidase S33 domain-containing protein</fullName>
    </recommendedName>
</protein>
<dbReference type="PANTHER" id="PTHR10794">
    <property type="entry name" value="ABHYDROLASE DOMAIN-CONTAINING PROTEIN"/>
    <property type="match status" value="1"/>
</dbReference>
<dbReference type="Gene3D" id="3.40.50.1820">
    <property type="entry name" value="alpha/beta hydrolase"/>
    <property type="match status" value="1"/>
</dbReference>
<keyword evidence="6" id="KW-1185">Reference proteome</keyword>
<dbReference type="GO" id="GO:0051792">
    <property type="term" value="P:medium-chain fatty acid biosynthetic process"/>
    <property type="evidence" value="ECO:0007669"/>
    <property type="project" value="TreeGrafter"/>
</dbReference>
<dbReference type="AlphaFoldDB" id="A0A9W7Y810"/>
<dbReference type="InterPro" id="IPR029058">
    <property type="entry name" value="AB_hydrolase_fold"/>
</dbReference>
<evidence type="ECO:0000256" key="1">
    <source>
        <dbReference type="ARBA" id="ARBA00010884"/>
    </source>
</evidence>
<evidence type="ECO:0000256" key="3">
    <source>
        <dbReference type="SAM" id="Phobius"/>
    </source>
</evidence>